<name>A0AAV4XXH6_CAEEX</name>
<dbReference type="EMBL" id="BPLR01018421">
    <property type="protein sequence ID" value="GIY99459.1"/>
    <property type="molecule type" value="Genomic_DNA"/>
</dbReference>
<proteinExistence type="predicted"/>
<protein>
    <submittedName>
        <fullName evidence="1">Uncharacterized protein</fullName>
    </submittedName>
</protein>
<comment type="caution">
    <text evidence="1">The sequence shown here is derived from an EMBL/GenBank/DDBJ whole genome shotgun (WGS) entry which is preliminary data.</text>
</comment>
<gene>
    <name evidence="1" type="ORF">CEXT_334151</name>
</gene>
<sequence>MEIVKRVNSKQKFGKLPFSFVKYVVCREIVVNQGTVVSLCPAFAVVNLIDLHALYRLDRESLSLRQSLEIIESLIVQAVFLDSALKVRRKFVLD</sequence>
<organism evidence="1 2">
    <name type="scientific">Caerostris extrusa</name>
    <name type="common">Bark spider</name>
    <name type="synonym">Caerostris bankana</name>
    <dbReference type="NCBI Taxonomy" id="172846"/>
    <lineage>
        <taxon>Eukaryota</taxon>
        <taxon>Metazoa</taxon>
        <taxon>Ecdysozoa</taxon>
        <taxon>Arthropoda</taxon>
        <taxon>Chelicerata</taxon>
        <taxon>Arachnida</taxon>
        <taxon>Araneae</taxon>
        <taxon>Araneomorphae</taxon>
        <taxon>Entelegynae</taxon>
        <taxon>Araneoidea</taxon>
        <taxon>Araneidae</taxon>
        <taxon>Caerostris</taxon>
    </lineage>
</organism>
<evidence type="ECO:0000313" key="2">
    <source>
        <dbReference type="Proteomes" id="UP001054945"/>
    </source>
</evidence>
<evidence type="ECO:0000313" key="1">
    <source>
        <dbReference type="EMBL" id="GIY99459.1"/>
    </source>
</evidence>
<dbReference type="Proteomes" id="UP001054945">
    <property type="component" value="Unassembled WGS sequence"/>
</dbReference>
<reference evidence="1 2" key="1">
    <citation type="submission" date="2021-06" db="EMBL/GenBank/DDBJ databases">
        <title>Caerostris extrusa draft genome.</title>
        <authorList>
            <person name="Kono N."/>
            <person name="Arakawa K."/>
        </authorList>
    </citation>
    <scope>NUCLEOTIDE SEQUENCE [LARGE SCALE GENOMIC DNA]</scope>
</reference>
<dbReference type="AlphaFoldDB" id="A0AAV4XXH6"/>
<keyword evidence="2" id="KW-1185">Reference proteome</keyword>
<accession>A0AAV4XXH6</accession>